<sequence length="514" mass="59988">MNITYKECSSLKSAYYSEHSLIDIPKKRDHFNLIENPQIFSELLELFSNKDVNGLNNLLIQEIYPFFQKYGAISIGYMTEKKVFDILIFMMKENVLTEIAFRIIDLIIASTPASIDIFFNENHALQEFILLQLEKYISNPETENQETDGEEESSENLNLQIIDICANILYNLCISKKQVLMLYELNFLSIIEKALKKSITFQDNIERDKEFLICLNSILLFKATDSIHKKEDFLPVFEIYFRILSMPILPLIPLTCRLMNDLLNEEQNLLLTFFHLNFYQHLISLLNTSLNSIYLIKFLHDSLSLEEYENETKIIALGVSETITFLQFFDFIHSKILSSPTMNTEISDSEIDSRMMIYEFDERDEELMIQIFNLLSDILAIENVAPLDVLGVIIPVFNLIYNNGTNKLKSAFKQFLVNYIFLLPTESLFDLLNNEPMRYFFVDFGEESLDFAETTLMAIEYIMEKLKTIEIDESDPKYFLVHETFPEAIQQTLSFGGEIENQAKAIMNEFFCFN</sequence>
<accession>A0A1J4JMJ5</accession>
<keyword evidence="2" id="KW-1185">Reference proteome</keyword>
<dbReference type="VEuPathDB" id="TrichDB:TRFO_08278"/>
<evidence type="ECO:0008006" key="3">
    <source>
        <dbReference type="Google" id="ProtNLM"/>
    </source>
</evidence>
<organism evidence="1 2">
    <name type="scientific">Tritrichomonas foetus</name>
    <dbReference type="NCBI Taxonomy" id="1144522"/>
    <lineage>
        <taxon>Eukaryota</taxon>
        <taxon>Metamonada</taxon>
        <taxon>Parabasalia</taxon>
        <taxon>Tritrichomonadida</taxon>
        <taxon>Tritrichomonadidae</taxon>
        <taxon>Tritrichomonas</taxon>
    </lineage>
</organism>
<comment type="caution">
    <text evidence="1">The sequence shown here is derived from an EMBL/GenBank/DDBJ whole genome shotgun (WGS) entry which is preliminary data.</text>
</comment>
<name>A0A1J4JMJ5_9EUKA</name>
<protein>
    <recommendedName>
        <fullName evidence="3">FPL domain-containing protein</fullName>
    </recommendedName>
</protein>
<evidence type="ECO:0000313" key="2">
    <source>
        <dbReference type="Proteomes" id="UP000179807"/>
    </source>
</evidence>
<dbReference type="Proteomes" id="UP000179807">
    <property type="component" value="Unassembled WGS sequence"/>
</dbReference>
<dbReference type="GeneID" id="94828895"/>
<dbReference type="EMBL" id="MLAK01000993">
    <property type="protein sequence ID" value="OHS99655.1"/>
    <property type="molecule type" value="Genomic_DNA"/>
</dbReference>
<dbReference type="RefSeq" id="XP_068352792.1">
    <property type="nucleotide sequence ID" value="XM_068494191.1"/>
</dbReference>
<gene>
    <name evidence="1" type="ORF">TRFO_08278</name>
</gene>
<proteinExistence type="predicted"/>
<evidence type="ECO:0000313" key="1">
    <source>
        <dbReference type="EMBL" id="OHS99655.1"/>
    </source>
</evidence>
<reference evidence="1" key="1">
    <citation type="submission" date="2016-10" db="EMBL/GenBank/DDBJ databases">
        <authorList>
            <person name="Benchimol M."/>
            <person name="Almeida L.G."/>
            <person name="Vasconcelos A.T."/>
            <person name="Perreira-Neves A."/>
            <person name="Rosa I.A."/>
            <person name="Tasca T."/>
            <person name="Bogo M.R."/>
            <person name="de Souza W."/>
        </authorList>
    </citation>
    <scope>NUCLEOTIDE SEQUENCE [LARGE SCALE GENOMIC DNA]</scope>
    <source>
        <strain evidence="1">K</strain>
    </source>
</reference>
<dbReference type="AlphaFoldDB" id="A0A1J4JMJ5"/>